<name>A0A839A455_9LACT</name>
<dbReference type="InterPro" id="IPR011435">
    <property type="entry name" value="UmpAB"/>
</dbReference>
<protein>
    <submittedName>
        <fullName evidence="2">DUF1538 family protein</fullName>
    </submittedName>
</protein>
<dbReference type="RefSeq" id="WP_218930276.1">
    <property type="nucleotide sequence ID" value="NZ_JACAOA010000003.1"/>
</dbReference>
<dbReference type="Pfam" id="PF07556">
    <property type="entry name" value="DUF1538"/>
    <property type="match status" value="1"/>
</dbReference>
<keyword evidence="1" id="KW-0472">Membrane</keyword>
<reference evidence="2 3" key="1">
    <citation type="submission" date="2020-06" db="EMBL/GenBank/DDBJ databases">
        <title>Reclassification of Facklamia ignava, Facklamia soureckii and Facklami tabacinasalis as Falseniella iganva gen. nov., comb. nov., Hutsoniella ignava gen. nov., comb. nov., and Ruoffia tabacinasalis gen. nov., comb. nov and description of Ruoffia haltotolerans sp. nov., isolated from hypersaline Inland Sea of Qatar.</title>
        <authorList>
            <person name="Fotedar R."/>
            <person name="Sankaranarayanan K."/>
            <person name="Lawson P."/>
            <person name="Caldwell M."/>
            <person name="Zeyara A."/>
            <person name="Al Malki A."/>
            <person name="Ali M."/>
        </authorList>
    </citation>
    <scope>NUCLEOTIDE SEQUENCE [LARGE SCALE GENOMIC DNA]</scope>
    <source>
        <strain evidence="2 3">INB8</strain>
    </source>
</reference>
<accession>A0A839A455</accession>
<comment type="caution">
    <text evidence="2">The sequence shown here is derived from an EMBL/GenBank/DDBJ whole genome shotgun (WGS) entry which is preliminary data.</text>
</comment>
<dbReference type="Proteomes" id="UP000571018">
    <property type="component" value="Unassembled WGS sequence"/>
</dbReference>
<gene>
    <name evidence="2" type="ORF">HW423_01995</name>
</gene>
<keyword evidence="1" id="KW-1133">Transmembrane helix</keyword>
<evidence type="ECO:0000256" key="1">
    <source>
        <dbReference type="SAM" id="Phobius"/>
    </source>
</evidence>
<evidence type="ECO:0000313" key="3">
    <source>
        <dbReference type="Proteomes" id="UP000571018"/>
    </source>
</evidence>
<feature type="transmembrane region" description="Helical" evidence="1">
    <location>
        <begin position="42"/>
        <end position="63"/>
    </location>
</feature>
<dbReference type="AlphaFoldDB" id="A0A839A455"/>
<proteinExistence type="predicted"/>
<organism evidence="2 3">
    <name type="scientific">Ruoffia halotolerans</name>
    <dbReference type="NCBI Taxonomy" id="2748684"/>
    <lineage>
        <taxon>Bacteria</taxon>
        <taxon>Bacillati</taxon>
        <taxon>Bacillota</taxon>
        <taxon>Bacilli</taxon>
        <taxon>Lactobacillales</taxon>
        <taxon>Aerococcaceae</taxon>
        <taxon>Ruoffia</taxon>
    </lineage>
</organism>
<evidence type="ECO:0000313" key="2">
    <source>
        <dbReference type="EMBL" id="MBA5728558.1"/>
    </source>
</evidence>
<keyword evidence="1" id="KW-0812">Transmembrane</keyword>
<keyword evidence="3" id="KW-1185">Reference proteome</keyword>
<dbReference type="EMBL" id="JACAOA010000003">
    <property type="protein sequence ID" value="MBA5728558.1"/>
    <property type="molecule type" value="Genomic_DNA"/>
</dbReference>
<sequence>MIVFDSGEVAARTMTATFILPFTQGLVNFVPKTDSITEGFDVIVIVSLMLNVIVQLVGIFYNYQVKQ</sequence>